<dbReference type="EMBL" id="CAUYUJ010016802">
    <property type="protein sequence ID" value="CAK0868954.1"/>
    <property type="molecule type" value="Genomic_DNA"/>
</dbReference>
<proteinExistence type="predicted"/>
<keyword evidence="3" id="KW-1185">Reference proteome</keyword>
<protein>
    <submittedName>
        <fullName evidence="2">Uncharacterized protein</fullName>
    </submittedName>
</protein>
<comment type="caution">
    <text evidence="2">The sequence shown here is derived from an EMBL/GenBank/DDBJ whole genome shotgun (WGS) entry which is preliminary data.</text>
</comment>
<gene>
    <name evidence="2" type="ORF">PCOR1329_LOCUS55462</name>
</gene>
<feature type="non-terminal residue" evidence="2">
    <location>
        <position position="1"/>
    </location>
</feature>
<dbReference type="Proteomes" id="UP001189429">
    <property type="component" value="Unassembled WGS sequence"/>
</dbReference>
<sequence length="84" mass="8620">PPASRARTAWGSGPGGRAPRGGRRGWGPLPRRRVLLRGLLQGEEGRAPRGHFAQGRGTCSSLGKTAAAGRGGLRPAGPWSAKDG</sequence>
<reference evidence="2" key="1">
    <citation type="submission" date="2023-10" db="EMBL/GenBank/DDBJ databases">
        <authorList>
            <person name="Chen Y."/>
            <person name="Shah S."/>
            <person name="Dougan E. K."/>
            <person name="Thang M."/>
            <person name="Chan C."/>
        </authorList>
    </citation>
    <scope>NUCLEOTIDE SEQUENCE [LARGE SCALE GENOMIC DNA]</scope>
</reference>
<feature type="region of interest" description="Disordered" evidence="1">
    <location>
        <begin position="45"/>
        <end position="84"/>
    </location>
</feature>
<evidence type="ECO:0000313" key="2">
    <source>
        <dbReference type="EMBL" id="CAK0868954.1"/>
    </source>
</evidence>
<evidence type="ECO:0000256" key="1">
    <source>
        <dbReference type="SAM" id="MobiDB-lite"/>
    </source>
</evidence>
<name>A0ABN9V7Q4_9DINO</name>
<feature type="non-terminal residue" evidence="2">
    <location>
        <position position="84"/>
    </location>
</feature>
<feature type="region of interest" description="Disordered" evidence="1">
    <location>
        <begin position="1"/>
        <end position="29"/>
    </location>
</feature>
<evidence type="ECO:0000313" key="3">
    <source>
        <dbReference type="Proteomes" id="UP001189429"/>
    </source>
</evidence>
<accession>A0ABN9V7Q4</accession>
<organism evidence="2 3">
    <name type="scientific">Prorocentrum cordatum</name>
    <dbReference type="NCBI Taxonomy" id="2364126"/>
    <lineage>
        <taxon>Eukaryota</taxon>
        <taxon>Sar</taxon>
        <taxon>Alveolata</taxon>
        <taxon>Dinophyceae</taxon>
        <taxon>Prorocentrales</taxon>
        <taxon>Prorocentraceae</taxon>
        <taxon>Prorocentrum</taxon>
    </lineage>
</organism>